<evidence type="ECO:0000313" key="2">
    <source>
        <dbReference type="Proteomes" id="UP000226031"/>
    </source>
</evidence>
<accession>A0A2B7ZV38</accession>
<dbReference type="Proteomes" id="UP000226031">
    <property type="component" value="Unassembled WGS sequence"/>
</dbReference>
<gene>
    <name evidence="1" type="ORF">GX50_00052</name>
</gene>
<dbReference type="AlphaFoldDB" id="A0A2B7ZV38"/>
<dbReference type="EMBL" id="PDND01000001">
    <property type="protein sequence ID" value="PGH37069.1"/>
    <property type="molecule type" value="Genomic_DNA"/>
</dbReference>
<reference evidence="1 2" key="1">
    <citation type="submission" date="2017-10" db="EMBL/GenBank/DDBJ databases">
        <title>Comparative genomics in systemic dimorphic fungi from Ajellomycetaceae.</title>
        <authorList>
            <person name="Munoz J.F."/>
            <person name="Mcewen J.G."/>
            <person name="Clay O.K."/>
            <person name="Cuomo C.A."/>
        </authorList>
    </citation>
    <scope>NUCLEOTIDE SEQUENCE [LARGE SCALE GENOMIC DNA]</scope>
    <source>
        <strain evidence="1 2">UAMH4076</strain>
    </source>
</reference>
<keyword evidence="2" id="KW-1185">Reference proteome</keyword>
<proteinExistence type="predicted"/>
<name>A0A2B7ZV38_9EURO</name>
<evidence type="ECO:0000313" key="1">
    <source>
        <dbReference type="EMBL" id="PGH37069.1"/>
    </source>
</evidence>
<sequence>MSDLVILDISIVAGACQPHHDQRSQQLSLSKQQMPLASPIRNTEKTYILTSNGSPLPAAHHPCLGSVQISLVCSACTETSGMAGYEKQNIGEPQRLQAN</sequence>
<organism evidence="1 2">
    <name type="scientific">[Emmonsia] crescens</name>
    <dbReference type="NCBI Taxonomy" id="73230"/>
    <lineage>
        <taxon>Eukaryota</taxon>
        <taxon>Fungi</taxon>
        <taxon>Dikarya</taxon>
        <taxon>Ascomycota</taxon>
        <taxon>Pezizomycotina</taxon>
        <taxon>Eurotiomycetes</taxon>
        <taxon>Eurotiomycetidae</taxon>
        <taxon>Onygenales</taxon>
        <taxon>Ajellomycetaceae</taxon>
        <taxon>Emergomyces</taxon>
    </lineage>
</organism>
<comment type="caution">
    <text evidence="1">The sequence shown here is derived from an EMBL/GenBank/DDBJ whole genome shotgun (WGS) entry which is preliminary data.</text>
</comment>
<protein>
    <submittedName>
        <fullName evidence="1">Uncharacterized protein</fullName>
    </submittedName>
</protein>